<dbReference type="PROSITE" id="PS01159">
    <property type="entry name" value="WW_DOMAIN_1"/>
    <property type="match status" value="1"/>
</dbReference>
<dbReference type="SMART" id="SM00228">
    <property type="entry name" value="PDZ"/>
    <property type="match status" value="5"/>
</dbReference>
<dbReference type="InterPro" id="IPR008144">
    <property type="entry name" value="Guanylate_kin-like_dom"/>
</dbReference>
<feature type="domain" description="PDZ" evidence="7">
    <location>
        <begin position="1039"/>
        <end position="1122"/>
    </location>
</feature>
<dbReference type="Pfam" id="PF00625">
    <property type="entry name" value="Guanylate_kin"/>
    <property type="match status" value="1"/>
</dbReference>
<keyword evidence="2" id="KW-0677">Repeat</keyword>
<feature type="domain" description="PDZ" evidence="7">
    <location>
        <begin position="959"/>
        <end position="1016"/>
    </location>
</feature>
<dbReference type="AlphaFoldDB" id="A0A5K3EJA4"/>
<dbReference type="GO" id="GO:0005737">
    <property type="term" value="C:cytoplasm"/>
    <property type="evidence" value="ECO:0007669"/>
    <property type="project" value="TreeGrafter"/>
</dbReference>
<reference evidence="8" key="1">
    <citation type="submission" date="2019-11" db="UniProtKB">
        <authorList>
            <consortium name="WormBaseParasite"/>
        </authorList>
    </citation>
    <scope>IDENTIFICATION</scope>
</reference>
<dbReference type="Gene3D" id="3.30.63.10">
    <property type="entry name" value="Guanylate Kinase phosphate binding domain"/>
    <property type="match status" value="1"/>
</dbReference>
<dbReference type="SUPFAM" id="SSF52540">
    <property type="entry name" value="P-loop containing nucleoside triphosphate hydrolases"/>
    <property type="match status" value="1"/>
</dbReference>
<evidence type="ECO:0000259" key="5">
    <source>
        <dbReference type="PROSITE" id="PS50020"/>
    </source>
</evidence>
<dbReference type="PANTHER" id="PTHR10316:SF40">
    <property type="entry name" value="LD27118P"/>
    <property type="match status" value="1"/>
</dbReference>
<accession>A0A5K3EJA4</accession>
<dbReference type="PANTHER" id="PTHR10316">
    <property type="entry name" value="MEMBRANE ASSOCIATED GUANYLATE KINASE-RELATED"/>
    <property type="match status" value="1"/>
</dbReference>
<dbReference type="Gene3D" id="2.30.42.10">
    <property type="match status" value="5"/>
</dbReference>
<feature type="region of interest" description="Disordered" evidence="4">
    <location>
        <begin position="675"/>
        <end position="701"/>
    </location>
</feature>
<dbReference type="InterPro" id="IPR036034">
    <property type="entry name" value="PDZ_sf"/>
</dbReference>
<feature type="region of interest" description="Disordered" evidence="4">
    <location>
        <begin position="214"/>
        <end position="284"/>
    </location>
</feature>
<dbReference type="CDD" id="cd00201">
    <property type="entry name" value="WW"/>
    <property type="match status" value="1"/>
</dbReference>
<name>A0A5K3EJA4_MESCO</name>
<dbReference type="Gene3D" id="2.20.70.10">
    <property type="match status" value="1"/>
</dbReference>
<evidence type="ECO:0000256" key="1">
    <source>
        <dbReference type="ARBA" id="ARBA00004170"/>
    </source>
</evidence>
<dbReference type="Pfam" id="PF00595">
    <property type="entry name" value="PDZ"/>
    <property type="match status" value="4"/>
</dbReference>
<feature type="domain" description="PDZ" evidence="7">
    <location>
        <begin position="538"/>
        <end position="597"/>
    </location>
</feature>
<proteinExistence type="predicted"/>
<feature type="domain" description="PDZ" evidence="7">
    <location>
        <begin position="806"/>
        <end position="875"/>
    </location>
</feature>
<evidence type="ECO:0000256" key="3">
    <source>
        <dbReference type="ARBA" id="ARBA00023136"/>
    </source>
</evidence>
<evidence type="ECO:0000256" key="4">
    <source>
        <dbReference type="SAM" id="MobiDB-lite"/>
    </source>
</evidence>
<comment type="subcellular location">
    <subcellularLocation>
        <location evidence="1">Membrane</location>
        <topology evidence="1">Peripheral membrane protein</topology>
    </subcellularLocation>
</comment>
<dbReference type="GO" id="GO:0016020">
    <property type="term" value="C:membrane"/>
    <property type="evidence" value="ECO:0007669"/>
    <property type="project" value="UniProtKB-SubCell"/>
</dbReference>
<dbReference type="PROSITE" id="PS50020">
    <property type="entry name" value="WW_DOMAIN_2"/>
    <property type="match status" value="1"/>
</dbReference>
<dbReference type="FunFam" id="2.30.42.10:FF:000005">
    <property type="entry name" value="Membrane associated guanylate kinase, WW and PDZ domain containing 1"/>
    <property type="match status" value="1"/>
</dbReference>
<organism evidence="8">
    <name type="scientific">Mesocestoides corti</name>
    <name type="common">Flatworm</name>
    <dbReference type="NCBI Taxonomy" id="53468"/>
    <lineage>
        <taxon>Eukaryota</taxon>
        <taxon>Metazoa</taxon>
        <taxon>Spiralia</taxon>
        <taxon>Lophotrochozoa</taxon>
        <taxon>Platyhelminthes</taxon>
        <taxon>Cestoda</taxon>
        <taxon>Eucestoda</taxon>
        <taxon>Cyclophyllidea</taxon>
        <taxon>Mesocestoididae</taxon>
        <taxon>Mesocestoides</taxon>
    </lineage>
</organism>
<protein>
    <submittedName>
        <fullName evidence="8">Membrane associated guanylate kinase, WW and PDZ domain containing 3b</fullName>
    </submittedName>
</protein>
<dbReference type="WBParaSite" id="MCU_001004-RB">
    <property type="protein sequence ID" value="MCU_001004-RB"/>
    <property type="gene ID" value="MCU_001004"/>
</dbReference>
<dbReference type="SUPFAM" id="SSF51045">
    <property type="entry name" value="WW domain"/>
    <property type="match status" value="1"/>
</dbReference>
<dbReference type="InterPro" id="IPR036020">
    <property type="entry name" value="WW_dom_sf"/>
</dbReference>
<dbReference type="CDD" id="cd06735">
    <property type="entry name" value="PDZ5_MAGI-1_3-like"/>
    <property type="match status" value="1"/>
</dbReference>
<evidence type="ECO:0000259" key="7">
    <source>
        <dbReference type="PROSITE" id="PS50106"/>
    </source>
</evidence>
<dbReference type="GO" id="GO:0007165">
    <property type="term" value="P:signal transduction"/>
    <property type="evidence" value="ECO:0007669"/>
    <property type="project" value="TreeGrafter"/>
</dbReference>
<dbReference type="InterPro" id="IPR001202">
    <property type="entry name" value="WW_dom"/>
</dbReference>
<dbReference type="SUPFAM" id="SSF50156">
    <property type="entry name" value="PDZ domain-like"/>
    <property type="match status" value="5"/>
</dbReference>
<dbReference type="InterPro" id="IPR027417">
    <property type="entry name" value="P-loop_NTPase"/>
</dbReference>
<dbReference type="InterPro" id="IPR001478">
    <property type="entry name" value="PDZ"/>
</dbReference>
<dbReference type="InterPro" id="IPR008145">
    <property type="entry name" value="GK/Ca_channel_bsu"/>
</dbReference>
<feature type="domain" description="Guanylate kinase-like" evidence="6">
    <location>
        <begin position="125"/>
        <end position="220"/>
    </location>
</feature>
<feature type="domain" description="WW" evidence="5">
    <location>
        <begin position="280"/>
        <end position="313"/>
    </location>
</feature>
<dbReference type="SMART" id="SM00456">
    <property type="entry name" value="WW"/>
    <property type="match status" value="1"/>
</dbReference>
<evidence type="ECO:0000256" key="2">
    <source>
        <dbReference type="ARBA" id="ARBA00022737"/>
    </source>
</evidence>
<evidence type="ECO:0000259" key="6">
    <source>
        <dbReference type="PROSITE" id="PS50052"/>
    </source>
</evidence>
<dbReference type="PROSITE" id="PS50052">
    <property type="entry name" value="GUANYLATE_KINASE_2"/>
    <property type="match status" value="1"/>
</dbReference>
<sequence length="1245" mass="133833">MSQVAVHLSDGRPSQTALPVEHPTSLDSGIYEVLLSAASSCKSAPFPIEGGSDSGMFCLIGNAISPCQLVYHPIISSPKKAPSILRPGDVILEIGEYQISGFTRLDAIRLCEALFNSDSKGNRPRILLKLIPPSALPSGDVLLNHFLSSHFQVGTPEFLLQEVTRNNIYQRVVPCTTRAPRPEERDGVDYQFLGVDHFLALEKSGQLIESGIYKGNHYGTPRPDPSSTVLNVERRRRSPVGCDNRSPGPNSTNDDNTVPVDTLSQSSCDDDSQRRNAPSVPLPNGWEVIDHPEYGLFYVDHIHQKTQYEPPTQADFEEAARLEAAGSSSSTASTFSVDNDQQRAVTAAADSSSGRLPATDRFTTDVSQLRGPLTTAVLVKGPKGFGFTIVGGSSPSQPGFLQVKNLIPGGSAALEGTLSVGNVLVSANGVNVLGFSHDEIVSLFQSIPVGNTVSLTVSQGYTLSNGNCFDGQKKQPQTKYALPVMETYRTADRSVPFAPPELCIRRLNTSPTISQLSGEPPLPLSPRQHQSQRFEFVQVSVVKKANGFGFTLADQAQGQRVKEVIEPTGLRIGDVIVEVNDKWVKDASHVEVVQLLKACPVAKPTKFLIQRGLPNSTKKNHLDSDFNPNFTRISTCDSPNGIYGTCNDFSPTNSFYPVCQPVDCSMVQSVTSAGSSRYRSRTPGPGDSHNSRLASSGGGGGTAVMGSSSDCIYSLGESLSGLDLCRSPSLTLQSPSMAAPPGSLVPAAFGGGLKRYGGTDFDAYCMQQGLSRNNPSGSGHVLQLNPNYASLPRNAHGPPHPLGEFLVCLRREANGFGFKILGGSEEGTQVTIGQLMPGGAAEKSGLIRPGDHLVSVNGERVYGGSHARALALLEQECDTEVTLGLWRPTAPPTRDSRPTEANEARRLASSAVRHAVLHRAPDEEGFGFVLAYPPPLSKSTTSVSGRAQGDGSSKPLEHFISRVLPGSASERSRLLRVGDRLLSVNGVSVTGLRHEDVIRLIKDSGTQVALTVLPHTPIPTYEHHQTRMACPSRQAVFFQVTLFRSNRGFGFSIRGGHEFNQMPLTVLRVAEGGPAHLDGRLKVGDELLQINGYTTTGMSHRRAVEIIQAGGNMISLGVRRFLVGDQKAPSFYPQSPLPFVSPPFMPPGPPNLRFPQFFTPLPVHRPAFVQKPLLSSVKSPPCHRGVAAYQSLSRSGQKGGGRPGACHSYNQYSLRRDFDSRASGDSGFHSTDVPLDLHHPCNIQL</sequence>
<feature type="domain" description="PDZ" evidence="7">
    <location>
        <begin position="375"/>
        <end position="446"/>
    </location>
</feature>
<dbReference type="InterPro" id="IPR020590">
    <property type="entry name" value="Guanylate_kinase_CS"/>
</dbReference>
<dbReference type="PROSITE" id="PS00856">
    <property type="entry name" value="GUANYLATE_KINASE_1"/>
    <property type="match status" value="1"/>
</dbReference>
<evidence type="ECO:0000313" key="8">
    <source>
        <dbReference type="WBParaSite" id="MCU_001004-RB"/>
    </source>
</evidence>
<feature type="compositionally biased region" description="Polar residues" evidence="4">
    <location>
        <begin position="247"/>
        <end position="256"/>
    </location>
</feature>
<keyword evidence="3" id="KW-0472">Membrane</keyword>
<dbReference type="PROSITE" id="PS50106">
    <property type="entry name" value="PDZ"/>
    <property type="match status" value="5"/>
</dbReference>